<protein>
    <submittedName>
        <fullName evidence="1">Helitron_like_N domain-containing protein</fullName>
    </submittedName>
</protein>
<evidence type="ECO:0000313" key="1">
    <source>
        <dbReference type="EMBL" id="GFR09132.1"/>
    </source>
</evidence>
<accession>A0A8X6LI22</accession>
<dbReference type="AlphaFoldDB" id="A0A8X6LI22"/>
<keyword evidence="2" id="KW-1185">Reference proteome</keyword>
<comment type="caution">
    <text evidence="1">The sequence shown here is derived from an EMBL/GenBank/DDBJ whole genome shotgun (WGS) entry which is preliminary data.</text>
</comment>
<reference evidence="1" key="1">
    <citation type="submission" date="2020-07" db="EMBL/GenBank/DDBJ databases">
        <title>Multicomponent nature underlies the extraordinary mechanical properties of spider dragline silk.</title>
        <authorList>
            <person name="Kono N."/>
            <person name="Nakamura H."/>
            <person name="Mori M."/>
            <person name="Yoshida Y."/>
            <person name="Ohtoshi R."/>
            <person name="Malay A.D."/>
            <person name="Moran D.A.P."/>
            <person name="Tomita M."/>
            <person name="Numata K."/>
            <person name="Arakawa K."/>
        </authorList>
    </citation>
    <scope>NUCLEOTIDE SEQUENCE</scope>
</reference>
<proteinExistence type="predicted"/>
<gene>
    <name evidence="1" type="primary">EVAR_3879_1</name>
    <name evidence="1" type="ORF">TNCT_643071</name>
</gene>
<name>A0A8X6LI22_TRICU</name>
<dbReference type="Proteomes" id="UP000887116">
    <property type="component" value="Unassembled WGS sequence"/>
</dbReference>
<evidence type="ECO:0000313" key="2">
    <source>
        <dbReference type="Proteomes" id="UP000887116"/>
    </source>
</evidence>
<sequence length="114" mass="13135">MLVVTKQRGGSWVCLCVRDTQQPLILRYICPMVSGFTSLKIILERMATPPKTTLTAFFLLCQNDAFSKTLLYVDVLCMERVVERMEKSFTRNTCRRLARCEGRRCSWAHLHSAS</sequence>
<dbReference type="EMBL" id="BMAO01026372">
    <property type="protein sequence ID" value="GFR09132.1"/>
    <property type="molecule type" value="Genomic_DNA"/>
</dbReference>
<organism evidence="1 2">
    <name type="scientific">Trichonephila clavata</name>
    <name type="common">Joro spider</name>
    <name type="synonym">Nephila clavata</name>
    <dbReference type="NCBI Taxonomy" id="2740835"/>
    <lineage>
        <taxon>Eukaryota</taxon>
        <taxon>Metazoa</taxon>
        <taxon>Ecdysozoa</taxon>
        <taxon>Arthropoda</taxon>
        <taxon>Chelicerata</taxon>
        <taxon>Arachnida</taxon>
        <taxon>Araneae</taxon>
        <taxon>Araneomorphae</taxon>
        <taxon>Entelegynae</taxon>
        <taxon>Araneoidea</taxon>
        <taxon>Nephilidae</taxon>
        <taxon>Trichonephila</taxon>
    </lineage>
</organism>